<dbReference type="Pfam" id="PF20420">
    <property type="entry name" value="DUF6702"/>
    <property type="match status" value="1"/>
</dbReference>
<evidence type="ECO:0000313" key="1">
    <source>
        <dbReference type="EMBL" id="ATL47607.1"/>
    </source>
</evidence>
<dbReference type="KEGG" id="cbae:COR50_10760"/>
<dbReference type="AlphaFoldDB" id="A0A291QUJ5"/>
<accession>A0A291QUJ5</accession>
<keyword evidence="2" id="KW-1185">Reference proteome</keyword>
<dbReference type="InterPro" id="IPR046525">
    <property type="entry name" value="DUF6702"/>
</dbReference>
<organism evidence="1 2">
    <name type="scientific">Chitinophaga caeni</name>
    <dbReference type="NCBI Taxonomy" id="2029983"/>
    <lineage>
        <taxon>Bacteria</taxon>
        <taxon>Pseudomonadati</taxon>
        <taxon>Bacteroidota</taxon>
        <taxon>Chitinophagia</taxon>
        <taxon>Chitinophagales</taxon>
        <taxon>Chitinophagaceae</taxon>
        <taxon>Chitinophaga</taxon>
    </lineage>
</organism>
<sequence length="162" mass="18980">MGVLICKWFLPIWMMAYHPFYVSVTEIKHNKTNQSLEISCRIFYDDLENAVKQESHTNFDIMKPKNRVEVDSLLSKYVKSHFRVMADQKGVDLKYLGYQIEEDAAWIFFEGKPVPAVHNLQVHNDILYAQHKEQIHMLHVIVDGKRKSTKIENPDAEASLQF</sequence>
<dbReference type="OrthoDB" id="5735516at2"/>
<proteinExistence type="predicted"/>
<gene>
    <name evidence="1" type="ORF">COR50_10760</name>
</gene>
<dbReference type="Proteomes" id="UP000220133">
    <property type="component" value="Chromosome"/>
</dbReference>
<evidence type="ECO:0000313" key="2">
    <source>
        <dbReference type="Proteomes" id="UP000220133"/>
    </source>
</evidence>
<protein>
    <submittedName>
        <fullName evidence="1">Uncharacterized protein</fullName>
    </submittedName>
</protein>
<dbReference type="EMBL" id="CP023777">
    <property type="protein sequence ID" value="ATL47607.1"/>
    <property type="molecule type" value="Genomic_DNA"/>
</dbReference>
<dbReference type="RefSeq" id="WP_098193984.1">
    <property type="nucleotide sequence ID" value="NZ_CP023777.1"/>
</dbReference>
<name>A0A291QUJ5_9BACT</name>
<reference evidence="1 2" key="1">
    <citation type="submission" date="2017-10" db="EMBL/GenBank/DDBJ databases">
        <title>Paenichitinophaga pekingensis gen. nov., sp. nov., isolated from activated sludge.</title>
        <authorList>
            <person name="Jin D."/>
            <person name="Kong X."/>
            <person name="Deng Y."/>
            <person name="Bai Z."/>
        </authorList>
    </citation>
    <scope>NUCLEOTIDE SEQUENCE [LARGE SCALE GENOMIC DNA]</scope>
    <source>
        <strain evidence="1 2">13</strain>
    </source>
</reference>